<proteinExistence type="predicted"/>
<gene>
    <name evidence="1" type="ORF">BWGOE11_03630</name>
</gene>
<dbReference type="AlphaFoldDB" id="A0A1E8BV04"/>
<dbReference type="EMBL" id="LXLX01000009">
    <property type="protein sequence ID" value="OFE01293.1"/>
    <property type="molecule type" value="Genomic_DNA"/>
</dbReference>
<dbReference type="Pfam" id="PF01546">
    <property type="entry name" value="Peptidase_M20"/>
    <property type="match status" value="1"/>
</dbReference>
<organism evidence="1 2">
    <name type="scientific">Bacillus mycoides</name>
    <dbReference type="NCBI Taxonomy" id="1405"/>
    <lineage>
        <taxon>Bacteria</taxon>
        <taxon>Bacillati</taxon>
        <taxon>Bacillota</taxon>
        <taxon>Bacilli</taxon>
        <taxon>Bacillales</taxon>
        <taxon>Bacillaceae</taxon>
        <taxon>Bacillus</taxon>
        <taxon>Bacillus cereus group</taxon>
    </lineage>
</organism>
<reference evidence="1 2" key="1">
    <citation type="submission" date="2016-05" db="EMBL/GenBank/DDBJ databases">
        <title>Bacillus thuringiensis and Bacillus weihenstephanensis as novel biocontrol agents of wilt causing Verticillium species.</title>
        <authorList>
            <person name="Hollensteiner J."/>
            <person name="Wemheuer F."/>
            <person name="Harting R."/>
            <person name="Kolarzyk A."/>
            <person name="Diaz-Valerio S."/>
            <person name="Poehlein A."/>
            <person name="Brzuszkiewicz E."/>
            <person name="Nesemann K."/>
            <person name="Braus-Stromeyer S."/>
            <person name="Braus G."/>
            <person name="Daniel R."/>
            <person name="Liesegang H."/>
        </authorList>
    </citation>
    <scope>NUCLEOTIDE SEQUENCE [LARGE SCALE GENOMIC DNA]</scope>
    <source>
        <strain evidence="1 2">GOE11</strain>
    </source>
</reference>
<dbReference type="PANTHER" id="PTHR43808:SF27">
    <property type="entry name" value="PROTEIN ROCB"/>
    <property type="match status" value="1"/>
</dbReference>
<dbReference type="GO" id="GO:0016787">
    <property type="term" value="F:hydrolase activity"/>
    <property type="evidence" value="ECO:0007669"/>
    <property type="project" value="InterPro"/>
</dbReference>
<evidence type="ECO:0000313" key="1">
    <source>
        <dbReference type="EMBL" id="OFE01293.1"/>
    </source>
</evidence>
<dbReference type="Gene3D" id="3.40.630.10">
    <property type="entry name" value="Zn peptidases"/>
    <property type="match status" value="1"/>
</dbReference>
<dbReference type="InterPro" id="IPR050072">
    <property type="entry name" value="Peptidase_M20A"/>
</dbReference>
<protein>
    <submittedName>
        <fullName evidence="1">Uncharacterized protein</fullName>
    </submittedName>
</protein>
<dbReference type="InterPro" id="IPR002933">
    <property type="entry name" value="Peptidase_M20"/>
</dbReference>
<dbReference type="Proteomes" id="UP000175835">
    <property type="component" value="Unassembled WGS sequence"/>
</dbReference>
<name>A0A1E8BV04_BACMY</name>
<sequence>MFGRGSLDMKSGATIHLANILYFSEHMHLLKGNLLLLFIGDEEGEHRGIISALTEFERLKQEKQLQYRLAINNDFITLLYDGDTQRYIYTGTASKLLPCFYIYGREVHVGDTLSGINPNFIAAQITNRLHNNYIHYHMK</sequence>
<dbReference type="SUPFAM" id="SSF53187">
    <property type="entry name" value="Zn-dependent exopeptidases"/>
    <property type="match status" value="1"/>
</dbReference>
<comment type="caution">
    <text evidence="1">The sequence shown here is derived from an EMBL/GenBank/DDBJ whole genome shotgun (WGS) entry which is preliminary data.</text>
</comment>
<dbReference type="PATRIC" id="fig|86662.28.peg.343"/>
<accession>A0A1E8BV04</accession>
<evidence type="ECO:0000313" key="2">
    <source>
        <dbReference type="Proteomes" id="UP000175835"/>
    </source>
</evidence>
<dbReference type="RefSeq" id="WP_033714307.1">
    <property type="nucleotide sequence ID" value="NZ_LXLO01000007.1"/>
</dbReference>
<dbReference type="PANTHER" id="PTHR43808">
    <property type="entry name" value="ACETYLORNITHINE DEACETYLASE"/>
    <property type="match status" value="1"/>
</dbReference>